<dbReference type="InterPro" id="IPR046807">
    <property type="entry name" value="Tra1_central"/>
</dbReference>
<evidence type="ECO:0000256" key="3">
    <source>
        <dbReference type="SAM" id="Phobius"/>
    </source>
</evidence>
<evidence type="ECO:0000256" key="1">
    <source>
        <dbReference type="ARBA" id="ARBA00007234"/>
    </source>
</evidence>
<dbReference type="GO" id="GO:0005634">
    <property type="term" value="C:nucleus"/>
    <property type="evidence" value="ECO:0007669"/>
    <property type="project" value="TreeGrafter"/>
</dbReference>
<organism evidence="6 7">
    <name type="scientific">Acanthocheilonema viteae</name>
    <name type="common">Filarial nematode worm</name>
    <name type="synonym">Dipetalonema viteae</name>
    <dbReference type="NCBI Taxonomy" id="6277"/>
    <lineage>
        <taxon>Eukaryota</taxon>
        <taxon>Metazoa</taxon>
        <taxon>Ecdysozoa</taxon>
        <taxon>Nematoda</taxon>
        <taxon>Chromadorea</taxon>
        <taxon>Rhabditida</taxon>
        <taxon>Spirurina</taxon>
        <taxon>Spiruromorpha</taxon>
        <taxon>Filarioidea</taxon>
        <taxon>Onchocercidae</taxon>
        <taxon>Acanthocheilonema</taxon>
    </lineage>
</organism>
<feature type="transmembrane region" description="Helical" evidence="3">
    <location>
        <begin position="860"/>
        <end position="879"/>
    </location>
</feature>
<feature type="domain" description="PI3K/PI4K catalytic" evidence="4">
    <location>
        <begin position="3651"/>
        <end position="3979"/>
    </location>
</feature>
<dbReference type="GO" id="GO:0006355">
    <property type="term" value="P:regulation of DNA-templated transcription"/>
    <property type="evidence" value="ECO:0007669"/>
    <property type="project" value="TreeGrafter"/>
</dbReference>
<dbReference type="STRING" id="6277.A0A498S8D7"/>
<dbReference type="InterPro" id="IPR046805">
    <property type="entry name" value="Tra1_ring"/>
</dbReference>
<proteinExistence type="inferred from homology"/>
<dbReference type="Proteomes" id="UP000276991">
    <property type="component" value="Unassembled WGS sequence"/>
</dbReference>
<protein>
    <recommendedName>
        <fullName evidence="8">Non-specific serine/threonine protein kinase</fullName>
    </recommendedName>
</protein>
<sequence length="3988" mass="457388">MSTPVGYNTPQSQQHTSQQQSQMVRPMGHSLQGTTQGHPLLSRLETLIQTIGDAGQRDDLKLKALQEISNSFEEVATTPAFQIVQENLLRTFLKIFQDTVPQFIGENNTQQLRKLILELILRMNCNEIVKQYAKLILTQLTKVIQVENEENAVIAIKIISEHQRAFRAVFTPEIPAIINHFKAVYRDMPQHITSGRMFEQRNLRHCGMEDSVIESSLQNCYMPTIVYLPETSGDGNQRDSGYSLIPRASQSVKVLSEVPMFCIILFQIHRHHIQNELMEIISLMVQYCSLSIPHDQQISTSFSTLLADEFYTSQVRALTFLGFISSRSAVFNVSEVVSNHGTQIVQSIMQMLERCPHENYSMRRELIGTVKNIFVTDLQTKFIPVIPKLFNENLMLGNGFSSMDFLRPTMYTMLADLVHHVRGHLSYNLLCCSVYAFTKSMFDPAIQPTVQSMCIKLMMNLIESFVITEKNHPDQPCRDILFCLLENYVRKLKWLARYQVPVILEKNASNIMNTPLLYPDRGVSISQSRSDFFGNSKSKVDEAVIHNKVIKEDPTSPLSSENDFDFSTWDNENEKNIPSSFCLPASTKAGKTSTPEEIFIQYWVTGIPSYTLLECRNMIRVLVQACKHAVHALKDTHATNHVKNDLFSFEFIDFGLKIKHPDAISPDHEAKIIEQLFRYGLRCLDIYVICPMSNQVPSTQQRFSNGVRTKEEKEVLELFGSIFTLLNPSIFKEIISRRIDYFIERLASNYGLQIICSSLLVNSLTSANFGDILIRFLIKKLPDLAECSERSFLWLKLFKIVFSSVGSQPSGCAENERMLRPYLHDLVLHSMELALRAREPINYFLLLRALFRRPAVISHWVWILTVSSELYLIAYIFSVKRCMEVKTFKRISIGGGSYDLLYQTFLPLLPTLLHQLNRLQSSTHRAQMRELFIELCLTVPVRLSSLLPYLPLLMDPLVCALNGSSSLIQQGLRTLELCVDNLQPDYLYEHMAPVRAELIRGLWQCMASQEKNAPQIAFRILGKFGASNRKMLTDPQNLVFKEEHLFESPAFQLVFERPSAQIEFSETLSDETQSSKKNSPIFCELNISEVVKESVRHLRSPFVVDASFIMATAQTIPGGIRISSLTMRRHAFRIIRGVILSVLAPTKRGILRNPSFKKHLTTKFLELRTKDESSFQLDYECSIRYSRSLYLDALLGLFYATAAVLQEATSNVMDFFCMVMRHLTIQIIFEQCHEKSDKIMNRDSNSMDYTILIDSVLLALTDPCKEVCQTGLMALKLICETTVTLLGSMNKAANTIFFQQILERATNLCYNEPWCIRLGGCLSIKFILINFPQAFVINNIDVILCALFEVIVGLVEDVSSSAVDVAVATLDLLLKICFGQPSVRERRKEAIECVVGRIIENLLSPSYILSRQCQKMLTMLADYTGFSQCELLAMQNELLKKFLENGMTNYKRISLDQQIVFEDSFVFIFSVRPVPLEFIFDKYPENDYVSQLLSICNATGKELRNKPNYKPSTRFLAIMHHSQFNSRLITLRQSTIRALVACCIASCGELKQAMDHDPLFPHHKQIFEAILKCLMEENEEIQDAAFGALKEALSLDRLRSHLLKMDLGSMITVLSQSDSRLQKHIVLRLLYLLRLFPDIFSETFCSNMLDAFRKFPDPNQNDVVANDVKVGRILLEILAEFPLADASFVHLIIPHVRKWEAAVAFESSTSWRYPLMKYLTRFPLETLRFFVMSSNICEQGNRELFKYVVKHEEAIAVQEKLMADNSFLLQLLQGEAMNEAGAWTKCDLSIYDMEMLTMKLIVSIGKRHPNWAGNGAGEIIKVIQSLWNDKDFRARYTCKDYLEGPRYDVPKLAALIMLRYFKANIDRIDILFDLCHVFTNNYIGDFTFVRLFIEKEIIPKYPIEWRQNALKRIVAMFEKDPATAHDLNVVKMLQYVVIPSLHYAFERYDVDVVVGTPAKPDDVDDNNLISLVCQKVLDRNRFHISDAMLIQLFHLGCLFVSNCPTHIHDFSQKKQGNRLRILMLLGWPCLSSTPQDQTMKYMGHLLIANIINQFNINRKIVLQVFLSLLKATLSDPKDIIKRSLDILTPSVPLRMDDGHKQLMTVVKKTIVEEGHNVSQIFHCLSMIVRHYKIYYNVRHQMLQVILNGVQRLMLAQGTLENRRIAIDVCEMVIKWEQWRLKQTEELEKRSETSKQSQTETTGNPSLHQQSSPSNLSQVQNKDVENIHRPIEKAHVDHVVNMLVKLSSAVPDANLTQNPTQHAVAVEQLCKRCLGLLRACLKSNLWGLTANLRLSWLEKQLTVAAEAVTQQFREQTTVAHHFSQLHTSLDIITHLVVILPQEVIVTNVKMLQRGIVACLNCQDNAVMRSLCQLVSKLFEKTKCSPEGLDELETINQFVTKFINDTFTNYEKGQSQPMTGVFATIHLLRTICVIQPAYVDTMCLSSFTKAVQKLVREHVSSCTENKGHALTELIIFSLELLRPRIHTIPPEARRNIGQCILTPLIDKTPFDRVLDIVIRVVDIMVRNGDERQLNQGVPLLIRLVQTMEAHKRHEKSGDLLKILLETVLYVYETAHLRTSETLAKLNSAFHWGLCAQDESLRSRFFKLFDAQVPKNICDRLYHIITSQNWADMQQYFWIKHCINLLLSLIMDEQKDKSVTGAEQIVLLNCCTLWRKFEKILDLEILHGDHPEACDDGDFLSWTMDITESKRDDFIETSGTQTLTEVNIPICSTANTQDLQTTLIVEQQVQLFEMAAKFQITDILPSYLELVYSSNDLASKIWIKLFSSLWSNLQEFKQAALSAEMVPFLSSGCHLVQRDLPHSAVATFLEAVCRCRPPIPIHPSVLMYISIRHRAWHRGLMILEDEAAKIPAFTNNLFLIQISQPALTNMQMTTLNNLILLYSKLSEFDQYQAIWKRRAYFEETSKAIEYYNEGDFVRAEKTLRESIETINDRMVAPCGTSRQLDITPALGFELREWHRLWADCERELGEWDALLHFGNTPAVYGLGIVADAAWHLNDWNLLRVTLTQLEGCTQPDLYYKYYLYKAMLMNHYPVQEDRGTELLHVRINRELEAAREDLIMEWKRLPEIISFSHVSILQAANLIQEVQEASVLTNHPEVSGQVSLPSNPVGDVKSVVKAWRSRSYALSDPLSFWTDIHQWRIHHYNTAIRLLQQMEENQSNQFQQGLLPFYSAANSQIMIARAARKAGLIDIAIDKLSRIHTLPALPAMDAYFSVREFLKCLVHRASMPSLTEEQRHSALMDAFSVVQKTTINAFTKENIAKLYCLRGRILTKLKEYEDANHSYKTATLLHENVAGGNSVWLHWADFLESRLDAENTEEAALNAGMEALVGIMEGARMENELRARKYIARLLWLVKKLSVYGNRAEKEVDAKLKKHGIGISANNWLPWLPQLVAELQLRPSLAIAHIISHVGESSEQQVFYAIAASQPLDFILENVSTALDPLKNDQSDPATSQELFRDIIRKLCQSRPVEISSLCGLLCELNSMKEHWLERTFHKVNQLKDRLFVFAHKNLDSLTSLSIPEDFLTEIKNWRYSLNDFTGFREINEDIKKCAQDIESDFDIQKGRNDKLTDLLKIVVKWSSLLATKFDKLPSKKLIRNVSQVLASYSSKVANVEIFNGYYAIKSKEFSSIIYRFMPYYFVIRRADVITRRISVRALSGRVYSYYLTKHHGVSRDASGIHQFFALINHFLTKEKETCRRFLQIAVPHFAYIGDITLLECTNKMNSLYTFEEILNAILKNKTDISCSAKLIERFYDRTTKSPDITNQLLVDEFRHMTSENILPPDSLSKWLILRYDDPTHYYTLRKQVALNMSMLSICEYILHLNPATMSGLCLNTRTGQIMNVEYLFGLNSQTLKLEVDRVVPYRMSPNLHKFLGFSVEGHYNCSIVATIRCLHARKIVTYAQLFLWDAFSRQRKLPVAEIFKLARNAGKLLENRLNNLYKADSLAECVAQLTQTARKDENLARLDPRLHPWF</sequence>
<dbReference type="GO" id="GO:0000124">
    <property type="term" value="C:SAGA complex"/>
    <property type="evidence" value="ECO:0007669"/>
    <property type="project" value="TreeGrafter"/>
</dbReference>
<dbReference type="InterPro" id="IPR011989">
    <property type="entry name" value="ARM-like"/>
</dbReference>
<keyword evidence="3" id="KW-0812">Transmembrane</keyword>
<dbReference type="PANTHER" id="PTHR11139">
    <property type="entry name" value="ATAXIA TELANGIECTASIA MUTATED ATM -RELATED"/>
    <property type="match status" value="1"/>
</dbReference>
<comment type="similarity">
    <text evidence="1">Belongs to the PI3/PI4-kinase family. TRA1 subfamily.</text>
</comment>
<feature type="compositionally biased region" description="Polar residues" evidence="2">
    <location>
        <begin position="1"/>
        <end position="10"/>
    </location>
</feature>
<reference evidence="6 7" key="1">
    <citation type="submission" date="2018-08" db="EMBL/GenBank/DDBJ databases">
        <authorList>
            <person name="Laetsch R D."/>
            <person name="Stevens L."/>
            <person name="Kumar S."/>
            <person name="Blaxter L. M."/>
        </authorList>
    </citation>
    <scope>NUCLEOTIDE SEQUENCE [LARGE SCALE GENOMIC DNA]</scope>
</reference>
<dbReference type="InterPro" id="IPR011009">
    <property type="entry name" value="Kinase-like_dom_sf"/>
</dbReference>
<evidence type="ECO:0000256" key="2">
    <source>
        <dbReference type="SAM" id="MobiDB-lite"/>
    </source>
</evidence>
<accession>A0A498S8D7</accession>
<evidence type="ECO:0000259" key="5">
    <source>
        <dbReference type="PROSITE" id="PS51189"/>
    </source>
</evidence>
<keyword evidence="3" id="KW-1133">Transmembrane helix</keyword>
<dbReference type="PANTHER" id="PTHR11139:SF1">
    <property type="entry name" value="TRANSFORMATION_TRANSCRIPTION DOMAIN-ASSOCIATED PROTEIN"/>
    <property type="match status" value="1"/>
</dbReference>
<dbReference type="Pfam" id="PF02259">
    <property type="entry name" value="FAT"/>
    <property type="match status" value="1"/>
</dbReference>
<dbReference type="GO" id="GO:0035267">
    <property type="term" value="C:NuA4 histone acetyltransferase complex"/>
    <property type="evidence" value="ECO:0007669"/>
    <property type="project" value="TreeGrafter"/>
</dbReference>
<feature type="domain" description="FAT" evidence="5">
    <location>
        <begin position="2842"/>
        <end position="3445"/>
    </location>
</feature>
<dbReference type="InterPro" id="IPR016024">
    <property type="entry name" value="ARM-type_fold"/>
</dbReference>
<dbReference type="InterPro" id="IPR050517">
    <property type="entry name" value="DDR_Repair_Kinase"/>
</dbReference>
<dbReference type="InterPro" id="IPR000403">
    <property type="entry name" value="PI3/4_kinase_cat_dom"/>
</dbReference>
<dbReference type="PROSITE" id="PS51189">
    <property type="entry name" value="FAT"/>
    <property type="match status" value="1"/>
</dbReference>
<dbReference type="Pfam" id="PF20175">
    <property type="entry name" value="Tra1_central"/>
    <property type="match status" value="2"/>
</dbReference>
<dbReference type="GO" id="GO:0006281">
    <property type="term" value="P:DNA repair"/>
    <property type="evidence" value="ECO:0007669"/>
    <property type="project" value="TreeGrafter"/>
</dbReference>
<evidence type="ECO:0000313" key="7">
    <source>
        <dbReference type="Proteomes" id="UP000276991"/>
    </source>
</evidence>
<dbReference type="OrthoDB" id="5570127at2759"/>
<keyword evidence="7" id="KW-1185">Reference proteome</keyword>
<feature type="region of interest" description="Disordered" evidence="2">
    <location>
        <begin position="1"/>
        <end position="35"/>
    </location>
</feature>
<dbReference type="SMART" id="SM00146">
    <property type="entry name" value="PI3Kc"/>
    <property type="match status" value="1"/>
</dbReference>
<dbReference type="InterPro" id="IPR014009">
    <property type="entry name" value="PIK_FAT"/>
</dbReference>
<evidence type="ECO:0000313" key="6">
    <source>
        <dbReference type="EMBL" id="VBB25457.1"/>
    </source>
</evidence>
<evidence type="ECO:0008006" key="8">
    <source>
        <dbReference type="Google" id="ProtNLM"/>
    </source>
</evidence>
<dbReference type="SUPFAM" id="SSF48371">
    <property type="entry name" value="ARM repeat"/>
    <property type="match status" value="2"/>
</dbReference>
<dbReference type="Pfam" id="PF20206">
    <property type="entry name" value="Tra1_ring"/>
    <property type="match status" value="1"/>
</dbReference>
<dbReference type="PROSITE" id="PS50290">
    <property type="entry name" value="PI3_4_KINASE_3"/>
    <property type="match status" value="1"/>
</dbReference>
<dbReference type="InterPro" id="IPR003151">
    <property type="entry name" value="PIK-rel_kinase_FAT"/>
</dbReference>
<dbReference type="Gene3D" id="1.25.10.10">
    <property type="entry name" value="Leucine-rich Repeat Variant"/>
    <property type="match status" value="1"/>
</dbReference>
<keyword evidence="3" id="KW-0472">Membrane</keyword>
<dbReference type="SUPFAM" id="SSF56112">
    <property type="entry name" value="Protein kinase-like (PK-like)"/>
    <property type="match status" value="1"/>
</dbReference>
<dbReference type="Pfam" id="PF00454">
    <property type="entry name" value="PI3_PI4_kinase"/>
    <property type="match status" value="1"/>
</dbReference>
<dbReference type="EMBL" id="UPTC01000017">
    <property type="protein sequence ID" value="VBB25457.1"/>
    <property type="molecule type" value="Genomic_DNA"/>
</dbReference>
<evidence type="ECO:0000259" key="4">
    <source>
        <dbReference type="PROSITE" id="PS50290"/>
    </source>
</evidence>
<feature type="region of interest" description="Disordered" evidence="2">
    <location>
        <begin position="2186"/>
        <end position="2220"/>
    </location>
</feature>
<feature type="compositionally biased region" description="Low complexity" evidence="2">
    <location>
        <begin position="11"/>
        <end position="22"/>
    </location>
</feature>
<name>A0A498S8D7_ACAVI</name>
<gene>
    <name evidence="6" type="ORF">NAV_LOCUS287</name>
</gene>
<feature type="compositionally biased region" description="Polar residues" evidence="2">
    <location>
        <begin position="2202"/>
        <end position="2220"/>
    </location>
</feature>